<gene>
    <name evidence="2" type="ORF">ACFFN1_02905</name>
</gene>
<keyword evidence="1" id="KW-0472">Membrane</keyword>
<protein>
    <recommendedName>
        <fullName evidence="4">ABC transmembrane type-1 domain-containing protein</fullName>
    </recommendedName>
</protein>
<comment type="caution">
    <text evidence="2">The sequence shown here is derived from an EMBL/GenBank/DDBJ whole genome shotgun (WGS) entry which is preliminary data.</text>
</comment>
<name>A0ABV5X007_9MICO</name>
<feature type="transmembrane region" description="Helical" evidence="1">
    <location>
        <begin position="121"/>
        <end position="143"/>
    </location>
</feature>
<accession>A0ABV5X007</accession>
<evidence type="ECO:0008006" key="4">
    <source>
        <dbReference type="Google" id="ProtNLM"/>
    </source>
</evidence>
<proteinExistence type="predicted"/>
<feature type="transmembrane region" description="Helical" evidence="1">
    <location>
        <begin position="191"/>
        <end position="209"/>
    </location>
</feature>
<evidence type="ECO:0000313" key="3">
    <source>
        <dbReference type="Proteomes" id="UP001589707"/>
    </source>
</evidence>
<feature type="transmembrane region" description="Helical" evidence="1">
    <location>
        <begin position="215"/>
        <end position="237"/>
    </location>
</feature>
<keyword evidence="3" id="KW-1185">Reference proteome</keyword>
<dbReference type="Proteomes" id="UP001589707">
    <property type="component" value="Unassembled WGS sequence"/>
</dbReference>
<keyword evidence="1" id="KW-0812">Transmembrane</keyword>
<reference evidence="2 3" key="1">
    <citation type="submission" date="2024-09" db="EMBL/GenBank/DDBJ databases">
        <authorList>
            <person name="Sun Q."/>
            <person name="Mori K."/>
        </authorList>
    </citation>
    <scope>NUCLEOTIDE SEQUENCE [LARGE SCALE GENOMIC DNA]</scope>
    <source>
        <strain evidence="2 3">JCM 11683</strain>
    </source>
</reference>
<keyword evidence="1" id="KW-1133">Transmembrane helix</keyword>
<organism evidence="2 3">
    <name type="scientific">Brevibacterium otitidis</name>
    <dbReference type="NCBI Taxonomy" id="53364"/>
    <lineage>
        <taxon>Bacteria</taxon>
        <taxon>Bacillati</taxon>
        <taxon>Actinomycetota</taxon>
        <taxon>Actinomycetes</taxon>
        <taxon>Micrococcales</taxon>
        <taxon>Brevibacteriaceae</taxon>
        <taxon>Brevibacterium</taxon>
    </lineage>
</organism>
<sequence>MDIFHADAQLVVAALSDAQLLRAFGHTDRTRAVAELAQARRAEAAAPSPDDLREAEARQLQAVLAAVAGRHERRSRLLRRTFGGVAILWCLLMAGAVSLALMEHYLPEVPPFLFAVETRMLGGAAVAVGFCLLMLAAVIRVAAVWGTARWQRVVLTAALEWATRKPGRLERGLDGLPTSASLSTGDARMHYATAVIIAMVGGLVATTLMTAGHPVLAIAGIIAVALPLIIAAVMLVIGFHRLSRRTDAALDLSAALTHPSPQARARIDLERGRINAATFASLQQARRNDSVSGDSLS</sequence>
<dbReference type="EMBL" id="JBHMAU010000025">
    <property type="protein sequence ID" value="MFB9775366.1"/>
    <property type="molecule type" value="Genomic_DNA"/>
</dbReference>
<feature type="transmembrane region" description="Helical" evidence="1">
    <location>
        <begin position="82"/>
        <end position="101"/>
    </location>
</feature>
<evidence type="ECO:0000313" key="2">
    <source>
        <dbReference type="EMBL" id="MFB9775366.1"/>
    </source>
</evidence>
<dbReference type="RefSeq" id="WP_376838434.1">
    <property type="nucleotide sequence ID" value="NZ_JBHMAU010000025.1"/>
</dbReference>
<evidence type="ECO:0000256" key="1">
    <source>
        <dbReference type="SAM" id="Phobius"/>
    </source>
</evidence>